<dbReference type="GO" id="GO:0004519">
    <property type="term" value="F:endonuclease activity"/>
    <property type="evidence" value="ECO:0007669"/>
    <property type="project" value="InterPro"/>
</dbReference>
<keyword evidence="3" id="KW-1185">Reference proteome</keyword>
<dbReference type="Proteomes" id="UP000070520">
    <property type="component" value="Unassembled WGS sequence"/>
</dbReference>
<dbReference type="AlphaFoldDB" id="A0A133V0E9"/>
<feature type="domain" description="DOD-type homing endonuclease" evidence="1">
    <location>
        <begin position="31"/>
        <end position="81"/>
    </location>
</feature>
<dbReference type="EMBL" id="LHXW01000019">
    <property type="protein sequence ID" value="KXA99916.1"/>
    <property type="molecule type" value="Genomic_DNA"/>
</dbReference>
<dbReference type="InterPro" id="IPR027434">
    <property type="entry name" value="Homing_endonucl"/>
</dbReference>
<proteinExistence type="predicted"/>
<accession>A0A133V0E9</accession>
<evidence type="ECO:0000259" key="1">
    <source>
        <dbReference type="PROSITE" id="PS50819"/>
    </source>
</evidence>
<dbReference type="InterPro" id="IPR004042">
    <property type="entry name" value="Intein_endonuc_central"/>
</dbReference>
<gene>
    <name evidence="2" type="ORF">AKJ42_02155</name>
</gene>
<evidence type="ECO:0000313" key="2">
    <source>
        <dbReference type="EMBL" id="KXA99916.1"/>
    </source>
</evidence>
<dbReference type="SUPFAM" id="SSF55608">
    <property type="entry name" value="Homing endonucleases"/>
    <property type="match status" value="1"/>
</dbReference>
<organism evidence="2 3">
    <name type="scientific">candidate division MSBL1 archaeon SCGC-AAA261C02</name>
    <dbReference type="NCBI Taxonomy" id="1698272"/>
    <lineage>
        <taxon>Archaea</taxon>
        <taxon>Methanobacteriati</taxon>
        <taxon>Methanobacteriota</taxon>
        <taxon>candidate division MSBL1</taxon>
    </lineage>
</organism>
<dbReference type="InterPro" id="IPR004860">
    <property type="entry name" value="LAGLIDADG_dom"/>
</dbReference>
<dbReference type="PROSITE" id="PS50819">
    <property type="entry name" value="INTEIN_ENDONUCLEASE"/>
    <property type="match status" value="1"/>
</dbReference>
<name>A0A133V0E9_9EURY</name>
<protein>
    <recommendedName>
        <fullName evidence="1">DOD-type homing endonuclease domain-containing protein</fullName>
    </recommendedName>
</protein>
<dbReference type="Pfam" id="PF14528">
    <property type="entry name" value="LAGLIDADG_3"/>
    <property type="match status" value="1"/>
</dbReference>
<comment type="caution">
    <text evidence="2">The sequence shown here is derived from an EMBL/GenBank/DDBJ whole genome shotgun (WGS) entry which is preliminary data.</text>
</comment>
<dbReference type="Gene3D" id="3.10.28.10">
    <property type="entry name" value="Homing endonucleases"/>
    <property type="match status" value="1"/>
</dbReference>
<sequence length="131" mass="15633">MYRVEASSKPFCEWWNELTYSKVEKLLETNEMKREFIRGFYESEGTLNVPKRKSRRPSIKMATSDEELAKFVKSLLEELGYSPTFSQRKHEWNDRSWVMYHLRLSTSETQKFLKKIGSVIYMKSLSRVESS</sequence>
<reference evidence="2 3" key="1">
    <citation type="journal article" date="2016" name="Sci. Rep.">
        <title>Metabolic traits of an uncultured archaeal lineage -MSBL1- from brine pools of the Red Sea.</title>
        <authorList>
            <person name="Mwirichia R."/>
            <person name="Alam I."/>
            <person name="Rashid M."/>
            <person name="Vinu M."/>
            <person name="Ba-Alawi W."/>
            <person name="Anthony Kamau A."/>
            <person name="Kamanda Ngugi D."/>
            <person name="Goker M."/>
            <person name="Klenk H.P."/>
            <person name="Bajic V."/>
            <person name="Stingl U."/>
        </authorList>
    </citation>
    <scope>NUCLEOTIDE SEQUENCE [LARGE SCALE GENOMIC DNA]</scope>
    <source>
        <strain evidence="2">SCGC-AAA261C02</strain>
    </source>
</reference>
<evidence type="ECO:0000313" key="3">
    <source>
        <dbReference type="Proteomes" id="UP000070520"/>
    </source>
</evidence>